<comment type="caution">
    <text evidence="4">The sequence shown here is derived from an EMBL/GenBank/DDBJ whole genome shotgun (WGS) entry which is preliminary data.</text>
</comment>
<feature type="compositionally biased region" description="Acidic residues" evidence="2">
    <location>
        <begin position="35"/>
        <end position="44"/>
    </location>
</feature>
<evidence type="ECO:0000313" key="5">
    <source>
        <dbReference type="Proteomes" id="UP000726737"/>
    </source>
</evidence>
<dbReference type="GO" id="GO:0007032">
    <property type="term" value="P:endosome organization"/>
    <property type="evidence" value="ECO:0007669"/>
    <property type="project" value="TreeGrafter"/>
</dbReference>
<feature type="compositionally biased region" description="Low complexity" evidence="2">
    <location>
        <begin position="91"/>
        <end position="128"/>
    </location>
</feature>
<gene>
    <name evidence="4" type="ORF">BG011_007938</name>
</gene>
<evidence type="ECO:0000259" key="3">
    <source>
        <dbReference type="PROSITE" id="PS50003"/>
    </source>
</evidence>
<feature type="compositionally biased region" description="Basic and acidic residues" evidence="2">
    <location>
        <begin position="400"/>
        <end position="423"/>
    </location>
</feature>
<dbReference type="GO" id="GO:0005769">
    <property type="term" value="C:early endosome"/>
    <property type="evidence" value="ECO:0007669"/>
    <property type="project" value="TreeGrafter"/>
</dbReference>
<reference evidence="4" key="1">
    <citation type="journal article" date="2020" name="Fungal Divers.">
        <title>Resolving the Mortierellaceae phylogeny through synthesis of multi-gene phylogenetics and phylogenomics.</title>
        <authorList>
            <person name="Vandepol N."/>
            <person name="Liber J."/>
            <person name="Desiro A."/>
            <person name="Na H."/>
            <person name="Kennedy M."/>
            <person name="Barry K."/>
            <person name="Grigoriev I.V."/>
            <person name="Miller A.N."/>
            <person name="O'Donnell K."/>
            <person name="Stajich J.E."/>
            <person name="Bonito G."/>
        </authorList>
    </citation>
    <scope>NUCLEOTIDE SEQUENCE</scope>
    <source>
        <strain evidence="4">KOD948</strain>
    </source>
</reference>
<dbReference type="GO" id="GO:0001881">
    <property type="term" value="P:receptor recycling"/>
    <property type="evidence" value="ECO:0007669"/>
    <property type="project" value="TreeGrafter"/>
</dbReference>
<dbReference type="PROSITE" id="PS50003">
    <property type="entry name" value="PH_DOMAIN"/>
    <property type="match status" value="1"/>
</dbReference>
<dbReference type="SUPFAM" id="SSF50729">
    <property type="entry name" value="PH domain-like"/>
    <property type="match status" value="1"/>
</dbReference>
<evidence type="ECO:0000313" key="4">
    <source>
        <dbReference type="EMBL" id="KAG0263850.1"/>
    </source>
</evidence>
<keyword evidence="5" id="KW-1185">Reference proteome</keyword>
<dbReference type="PANTHER" id="PTHR22902:SF27">
    <property type="entry name" value="PLECKSTRIN HOMOLOGY DOMAIN-CONTAINING FAMILY A MEMBER 3"/>
    <property type="match status" value="1"/>
</dbReference>
<dbReference type="InterPro" id="IPR039483">
    <property type="entry name" value="Meu6_PH_dom"/>
</dbReference>
<dbReference type="SMART" id="SM00233">
    <property type="entry name" value="PH"/>
    <property type="match status" value="1"/>
</dbReference>
<proteinExistence type="predicted"/>
<feature type="region of interest" description="Disordered" evidence="2">
    <location>
        <begin position="304"/>
        <end position="460"/>
    </location>
</feature>
<dbReference type="Pfam" id="PF15406">
    <property type="entry name" value="PH_6"/>
    <property type="match status" value="1"/>
</dbReference>
<feature type="compositionally biased region" description="Low complexity" evidence="2">
    <location>
        <begin position="23"/>
        <end position="32"/>
    </location>
</feature>
<dbReference type="OrthoDB" id="5593352at2759"/>
<accession>A0A9P6U8K8</accession>
<dbReference type="PANTHER" id="PTHR22902">
    <property type="entry name" value="SESQUIPEDALIAN"/>
    <property type="match status" value="1"/>
</dbReference>
<dbReference type="GO" id="GO:0042147">
    <property type="term" value="P:retrograde transport, endosome to Golgi"/>
    <property type="evidence" value="ECO:0007669"/>
    <property type="project" value="TreeGrafter"/>
</dbReference>
<feature type="compositionally biased region" description="Low complexity" evidence="2">
    <location>
        <begin position="1"/>
        <end position="14"/>
    </location>
</feature>
<dbReference type="Proteomes" id="UP000726737">
    <property type="component" value="Unassembled WGS sequence"/>
</dbReference>
<feature type="domain" description="PH" evidence="3">
    <location>
        <begin position="42"/>
        <end position="233"/>
    </location>
</feature>
<dbReference type="Gene3D" id="2.30.29.30">
    <property type="entry name" value="Pleckstrin-homology domain (PH domain)/Phosphotyrosine-binding domain (PTB)"/>
    <property type="match status" value="1"/>
</dbReference>
<sequence>MSKEVSVTVEVNVTEEADKTPVAEATTAATSTKSEEEEDEDIDITDGYLQKRGTNPIHPWNKRYFAFGTTPIDLTNLQTVHKRNERRVKASSKTTAAAAETPSEVAAGKAPATDAPATAEGDAATSTAVVATPAPKSVEEVYEEANRDMLVNVAQANTKGTGLLFYHKSEDELHRQNILGIINLRDVNAVERVEKSSKNRSFVVSTKNRDYHFSAESPQKAKGWVKAIKEKTDEAKAEDDPYRSPQFQEVYKKLVAREAFKHAVNSANIVSDNEINSDGEPDEIEIENGTPIVKKRKSFFGFSAVTTSHEKKRADGVATEVKTEQKQDLTHVQDGDVDALKTHESSNAVSHTTDAPAGAAAAEAPKSPKAKSGGFKLFGKKSPKTEEPPTPPAEPELSVDDAKAKALKAVDDAVEASKAKAAEAKANTPPPPPTPEKKPGFFDRLFQKKPAPPPAPVVAPNEETIVVSSEKTVSDVVTAEGAASSQSNAGFFSRVTTGQDKKEVEVKSAEISSEDIVTAEGSTHVEHIEGTNASVEEVEGDMRVDLSTTDETVATADKNELTIQDKVDRKPSLLKRLSGAVRATITPSAAATEAVQVETTVVEETETKAETAETADKETKVVEVAPVVAVEAAA</sequence>
<dbReference type="AlphaFoldDB" id="A0A9P6U8K8"/>
<protein>
    <recommendedName>
        <fullName evidence="3">PH domain-containing protein</fullName>
    </recommendedName>
</protein>
<feature type="region of interest" description="Disordered" evidence="2">
    <location>
        <begin position="1"/>
        <end position="44"/>
    </location>
</feature>
<dbReference type="InterPro" id="IPR045188">
    <property type="entry name" value="Boi1/Boi2-like"/>
</dbReference>
<dbReference type="GO" id="GO:0005829">
    <property type="term" value="C:cytosol"/>
    <property type="evidence" value="ECO:0007669"/>
    <property type="project" value="GOC"/>
</dbReference>
<feature type="region of interest" description="Disordered" evidence="2">
    <location>
        <begin position="83"/>
        <end position="128"/>
    </location>
</feature>
<evidence type="ECO:0000256" key="1">
    <source>
        <dbReference type="ARBA" id="ARBA00022553"/>
    </source>
</evidence>
<name>A0A9P6U8K8_9FUNG</name>
<dbReference type="InterPro" id="IPR001849">
    <property type="entry name" value="PH_domain"/>
</dbReference>
<dbReference type="GO" id="GO:0055037">
    <property type="term" value="C:recycling endosome"/>
    <property type="evidence" value="ECO:0007669"/>
    <property type="project" value="TreeGrafter"/>
</dbReference>
<dbReference type="InterPro" id="IPR011993">
    <property type="entry name" value="PH-like_dom_sf"/>
</dbReference>
<feature type="compositionally biased region" description="Low complexity" evidence="2">
    <location>
        <begin position="355"/>
        <end position="377"/>
    </location>
</feature>
<organism evidence="4 5">
    <name type="scientific">Mortierella polycephala</name>
    <dbReference type="NCBI Taxonomy" id="41804"/>
    <lineage>
        <taxon>Eukaryota</taxon>
        <taxon>Fungi</taxon>
        <taxon>Fungi incertae sedis</taxon>
        <taxon>Mucoromycota</taxon>
        <taxon>Mortierellomycotina</taxon>
        <taxon>Mortierellomycetes</taxon>
        <taxon>Mortierellales</taxon>
        <taxon>Mortierellaceae</taxon>
        <taxon>Mortierella</taxon>
    </lineage>
</organism>
<keyword evidence="1" id="KW-0597">Phosphoprotein</keyword>
<feature type="compositionally biased region" description="Basic and acidic residues" evidence="2">
    <location>
        <begin position="308"/>
        <end position="344"/>
    </location>
</feature>
<dbReference type="EMBL" id="JAAAJA010000063">
    <property type="protein sequence ID" value="KAG0263850.1"/>
    <property type="molecule type" value="Genomic_DNA"/>
</dbReference>
<evidence type="ECO:0000256" key="2">
    <source>
        <dbReference type="SAM" id="MobiDB-lite"/>
    </source>
</evidence>
<dbReference type="GO" id="GO:0005802">
    <property type="term" value="C:trans-Golgi network"/>
    <property type="evidence" value="ECO:0007669"/>
    <property type="project" value="TreeGrafter"/>
</dbReference>